<evidence type="ECO:0000313" key="4">
    <source>
        <dbReference type="Proteomes" id="UP000240418"/>
    </source>
</evidence>
<proteinExistence type="predicted"/>
<accession>A0A2P8FES9</accession>
<keyword evidence="1" id="KW-0732">Signal</keyword>
<feature type="signal peptide" evidence="1">
    <location>
        <begin position="1"/>
        <end position="30"/>
    </location>
</feature>
<evidence type="ECO:0000259" key="2">
    <source>
        <dbReference type="Pfam" id="PF16036"/>
    </source>
</evidence>
<comment type="caution">
    <text evidence="3">The sequence shown here is derived from an EMBL/GenBank/DDBJ whole genome shotgun (WGS) entry which is preliminary data.</text>
</comment>
<reference evidence="3 4" key="1">
    <citation type="submission" date="2018-03" db="EMBL/GenBank/DDBJ databases">
        <title>Genomic Encyclopedia of Archaeal and Bacterial Type Strains, Phase II (KMG-II): from individual species to whole genera.</title>
        <authorList>
            <person name="Goeker M."/>
        </authorList>
    </citation>
    <scope>NUCLEOTIDE SEQUENCE [LARGE SCALE GENOMIC DNA]</scope>
    <source>
        <strain evidence="3 4">DSM 100673</strain>
    </source>
</reference>
<protein>
    <submittedName>
        <fullName evidence="3">Chalcone isomerase-like protein</fullName>
    </submittedName>
</protein>
<dbReference type="RefSeq" id="WP_106608228.1">
    <property type="nucleotide sequence ID" value="NZ_PYGJ01000004.1"/>
</dbReference>
<evidence type="ECO:0000313" key="3">
    <source>
        <dbReference type="EMBL" id="PSL20230.1"/>
    </source>
</evidence>
<dbReference type="InterPro" id="IPR016087">
    <property type="entry name" value="Chalcone_isomerase"/>
</dbReference>
<dbReference type="EMBL" id="PYGJ01000004">
    <property type="protein sequence ID" value="PSL20230.1"/>
    <property type="molecule type" value="Genomic_DNA"/>
</dbReference>
<keyword evidence="3" id="KW-0413">Isomerase</keyword>
<feature type="chain" id="PRO_5015140781" evidence="1">
    <location>
        <begin position="31"/>
        <end position="183"/>
    </location>
</feature>
<gene>
    <name evidence="3" type="ORF">CLV88_104291</name>
</gene>
<name>A0A2P8FES9_9RHOB</name>
<evidence type="ECO:0000256" key="1">
    <source>
        <dbReference type="SAM" id="SignalP"/>
    </source>
</evidence>
<keyword evidence="4" id="KW-1185">Reference proteome</keyword>
<dbReference type="OrthoDB" id="8527419at2"/>
<dbReference type="Pfam" id="PF16036">
    <property type="entry name" value="Chalcone_3"/>
    <property type="match status" value="1"/>
</dbReference>
<dbReference type="AlphaFoldDB" id="A0A2P8FES9"/>
<organism evidence="3 4">
    <name type="scientific">Shimia abyssi</name>
    <dbReference type="NCBI Taxonomy" id="1662395"/>
    <lineage>
        <taxon>Bacteria</taxon>
        <taxon>Pseudomonadati</taxon>
        <taxon>Pseudomonadota</taxon>
        <taxon>Alphaproteobacteria</taxon>
        <taxon>Rhodobacterales</taxon>
        <taxon>Roseobacteraceae</taxon>
    </lineage>
</organism>
<dbReference type="Proteomes" id="UP000240418">
    <property type="component" value="Unassembled WGS sequence"/>
</dbReference>
<dbReference type="GO" id="GO:0016853">
    <property type="term" value="F:isomerase activity"/>
    <property type="evidence" value="ECO:0007669"/>
    <property type="project" value="UniProtKB-KW"/>
</dbReference>
<feature type="domain" description="Chalcone isomerase" evidence="2">
    <location>
        <begin position="55"/>
        <end position="179"/>
    </location>
</feature>
<sequence>MQTRLPIRGRVVMLALTVLLPLAMAAKAHADVAPEVAATLGQPAELGSGDFRWLGFKVYEAQLYTQQGKGFRWERPFALQLDYARKVRARVLLKASLEELERMEGAREDHLEIGAKLSVCFRDVRPGDRVVAAPKSADQLEFWVNGAQTCTLRHAGIRARYLGIWLSDQARDQSLAKRLRGAG</sequence>